<keyword evidence="1" id="KW-1133">Transmembrane helix</keyword>
<feature type="transmembrane region" description="Helical" evidence="1">
    <location>
        <begin position="123"/>
        <end position="141"/>
    </location>
</feature>
<dbReference type="OrthoDB" id="4826010at2"/>
<reference evidence="3" key="1">
    <citation type="submission" date="2016-06" db="EMBL/GenBank/DDBJ databases">
        <authorList>
            <person name="Varghese N."/>
            <person name="Submissions Spin"/>
        </authorList>
    </citation>
    <scope>NUCLEOTIDE SEQUENCE [LARGE SCALE GENOMIC DNA]</scope>
    <source>
        <strain evidence="3">DSM 44814</strain>
    </source>
</reference>
<proteinExistence type="predicted"/>
<organism evidence="2 3">
    <name type="scientific">Micromonospora eburnea</name>
    <dbReference type="NCBI Taxonomy" id="227316"/>
    <lineage>
        <taxon>Bacteria</taxon>
        <taxon>Bacillati</taxon>
        <taxon>Actinomycetota</taxon>
        <taxon>Actinomycetes</taxon>
        <taxon>Micromonosporales</taxon>
        <taxon>Micromonosporaceae</taxon>
        <taxon>Micromonospora</taxon>
    </lineage>
</organism>
<keyword evidence="3" id="KW-1185">Reference proteome</keyword>
<name>A0A1C6U9L3_9ACTN</name>
<dbReference type="EMBL" id="FMHY01000002">
    <property type="protein sequence ID" value="SCL50785.1"/>
    <property type="molecule type" value="Genomic_DNA"/>
</dbReference>
<dbReference type="AlphaFoldDB" id="A0A1C6U9L3"/>
<dbReference type="STRING" id="227316.GA0070604_2210"/>
<evidence type="ECO:0000313" key="3">
    <source>
        <dbReference type="Proteomes" id="UP000199696"/>
    </source>
</evidence>
<accession>A0A1C6U9L3</accession>
<protein>
    <submittedName>
        <fullName evidence="2">Uncharacterized protein</fullName>
    </submittedName>
</protein>
<gene>
    <name evidence="2" type="ORF">GA0070604_2210</name>
</gene>
<evidence type="ECO:0000256" key="1">
    <source>
        <dbReference type="SAM" id="Phobius"/>
    </source>
</evidence>
<keyword evidence="1" id="KW-0812">Transmembrane</keyword>
<feature type="transmembrane region" description="Helical" evidence="1">
    <location>
        <begin position="24"/>
        <end position="46"/>
    </location>
</feature>
<keyword evidence="1" id="KW-0472">Membrane</keyword>
<dbReference type="Proteomes" id="UP000199696">
    <property type="component" value="Unassembled WGS sequence"/>
</dbReference>
<sequence length="176" mass="18878">MASVQTALTGATPSQTVRKRLRSLAALELMNIPLQGGVWFGVVGLPATATNLVGFGLFALLLIEGAAYWVAKLHQMDVRRRHLPALAAFRAARIVNPLLLAAGVVATGSVAATDPGRTSWPGLAFALFAVLEHVNYFYVQLMHDTLADLRRLRSVGLRVSHLARDIARAASDASVR</sequence>
<feature type="transmembrane region" description="Helical" evidence="1">
    <location>
        <begin position="91"/>
        <end position="111"/>
    </location>
</feature>
<evidence type="ECO:0000313" key="2">
    <source>
        <dbReference type="EMBL" id="SCL50785.1"/>
    </source>
</evidence>
<feature type="transmembrane region" description="Helical" evidence="1">
    <location>
        <begin position="52"/>
        <end position="71"/>
    </location>
</feature>